<evidence type="ECO:0000256" key="5">
    <source>
        <dbReference type="ARBA" id="ARBA00022741"/>
    </source>
</evidence>
<dbReference type="NCBIfam" id="NF008453">
    <property type="entry name" value="PRK11308.1"/>
    <property type="match status" value="2"/>
</dbReference>
<feature type="domain" description="ABC transporter" evidence="8">
    <location>
        <begin position="6"/>
        <end position="256"/>
    </location>
</feature>
<dbReference type="CDD" id="cd03257">
    <property type="entry name" value="ABC_NikE_OppD_transporters"/>
    <property type="match status" value="2"/>
</dbReference>
<dbReference type="GO" id="GO:0015833">
    <property type="term" value="P:peptide transport"/>
    <property type="evidence" value="ECO:0007669"/>
    <property type="project" value="InterPro"/>
</dbReference>
<feature type="domain" description="ABC transporter" evidence="8">
    <location>
        <begin position="277"/>
        <end position="525"/>
    </location>
</feature>
<evidence type="ECO:0000256" key="6">
    <source>
        <dbReference type="ARBA" id="ARBA00022840"/>
    </source>
</evidence>
<dbReference type="PROSITE" id="PS50893">
    <property type="entry name" value="ABC_TRANSPORTER_2"/>
    <property type="match status" value="2"/>
</dbReference>
<comment type="similarity">
    <text evidence="2">Belongs to the ABC transporter superfamily.</text>
</comment>
<dbReference type="Pfam" id="PF00005">
    <property type="entry name" value="ABC_tran"/>
    <property type="match status" value="2"/>
</dbReference>
<comment type="subcellular location">
    <subcellularLocation>
        <location evidence="1">Cell inner membrane</location>
        <topology evidence="1">Peripheral membrane protein</topology>
    </subcellularLocation>
</comment>
<protein>
    <submittedName>
        <fullName evidence="9">ABC transporter ATP-binding protein</fullName>
    </submittedName>
</protein>
<dbReference type="InterPro" id="IPR017871">
    <property type="entry name" value="ABC_transporter-like_CS"/>
</dbReference>
<evidence type="ECO:0000313" key="10">
    <source>
        <dbReference type="Proteomes" id="UP000284476"/>
    </source>
</evidence>
<dbReference type="NCBIfam" id="NF007739">
    <property type="entry name" value="PRK10419.1"/>
    <property type="match status" value="2"/>
</dbReference>
<evidence type="ECO:0000259" key="8">
    <source>
        <dbReference type="PROSITE" id="PS50893"/>
    </source>
</evidence>
<dbReference type="InterPro" id="IPR050388">
    <property type="entry name" value="ABC_Ni/Peptide_Import"/>
</dbReference>
<dbReference type="EMBL" id="SAUZ01000006">
    <property type="protein sequence ID" value="RWR22100.1"/>
    <property type="molecule type" value="Genomic_DNA"/>
</dbReference>
<gene>
    <name evidence="9" type="ORF">D2T30_07065</name>
</gene>
<dbReference type="InterPro" id="IPR003439">
    <property type="entry name" value="ABC_transporter-like_ATP-bd"/>
</dbReference>
<dbReference type="PROSITE" id="PS00211">
    <property type="entry name" value="ABC_TRANSPORTER_1"/>
    <property type="match status" value="2"/>
</dbReference>
<accession>A0A443JNL8</accession>
<dbReference type="InterPro" id="IPR013563">
    <property type="entry name" value="Oligopep_ABC_C"/>
</dbReference>
<dbReference type="Pfam" id="PF08352">
    <property type="entry name" value="oligo_HPY"/>
    <property type="match status" value="2"/>
</dbReference>
<dbReference type="GO" id="GO:0005886">
    <property type="term" value="C:plasma membrane"/>
    <property type="evidence" value="ECO:0007669"/>
    <property type="project" value="UniProtKB-SubCell"/>
</dbReference>
<keyword evidence="5" id="KW-0547">Nucleotide-binding</keyword>
<dbReference type="PANTHER" id="PTHR43297:SF2">
    <property type="entry name" value="DIPEPTIDE TRANSPORT ATP-BINDING PROTEIN DPPD"/>
    <property type="match status" value="1"/>
</dbReference>
<proteinExistence type="inferred from homology"/>
<keyword evidence="4" id="KW-1003">Cell membrane</keyword>
<dbReference type="PANTHER" id="PTHR43297">
    <property type="entry name" value="OLIGOPEPTIDE TRANSPORT ATP-BINDING PROTEIN APPD"/>
    <property type="match status" value="1"/>
</dbReference>
<dbReference type="GO" id="GO:0005524">
    <property type="term" value="F:ATP binding"/>
    <property type="evidence" value="ECO:0007669"/>
    <property type="project" value="UniProtKB-KW"/>
</dbReference>
<name>A0A443JNL8_9RHOB</name>
<evidence type="ECO:0000256" key="2">
    <source>
        <dbReference type="ARBA" id="ARBA00005417"/>
    </source>
</evidence>
<dbReference type="SUPFAM" id="SSF52540">
    <property type="entry name" value="P-loop containing nucleoside triphosphate hydrolases"/>
    <property type="match status" value="2"/>
</dbReference>
<dbReference type="GO" id="GO:0055085">
    <property type="term" value="P:transmembrane transport"/>
    <property type="evidence" value="ECO:0007669"/>
    <property type="project" value="UniProtKB-ARBA"/>
</dbReference>
<dbReference type="GO" id="GO:0016887">
    <property type="term" value="F:ATP hydrolysis activity"/>
    <property type="evidence" value="ECO:0007669"/>
    <property type="project" value="InterPro"/>
</dbReference>
<dbReference type="Proteomes" id="UP000284476">
    <property type="component" value="Unassembled WGS sequence"/>
</dbReference>
<keyword evidence="7" id="KW-0472">Membrane</keyword>
<comment type="caution">
    <text evidence="9">The sequence shown here is derived from an EMBL/GenBank/DDBJ whole genome shotgun (WGS) entry which is preliminary data.</text>
</comment>
<keyword evidence="3" id="KW-0813">Transport</keyword>
<evidence type="ECO:0000256" key="1">
    <source>
        <dbReference type="ARBA" id="ARBA00004417"/>
    </source>
</evidence>
<dbReference type="SMART" id="SM00382">
    <property type="entry name" value="AAA"/>
    <property type="match status" value="2"/>
</dbReference>
<evidence type="ECO:0000256" key="4">
    <source>
        <dbReference type="ARBA" id="ARBA00022475"/>
    </source>
</evidence>
<evidence type="ECO:0000313" key="9">
    <source>
        <dbReference type="EMBL" id="RWR22100.1"/>
    </source>
</evidence>
<dbReference type="InterPro" id="IPR027417">
    <property type="entry name" value="P-loop_NTPase"/>
</dbReference>
<reference evidence="9 10" key="1">
    <citation type="submission" date="2019-01" db="EMBL/GenBank/DDBJ databases">
        <title>Sinorhodobacter populi sp. nov. isolated from the symptomatic bark tissue of Populus euramericana canker.</title>
        <authorList>
            <person name="Xu G."/>
        </authorList>
    </citation>
    <scope>NUCLEOTIDE SEQUENCE [LARGE SCALE GENOMIC DNA]</scope>
    <source>
        <strain evidence="9 10">SK2B-1</strain>
    </source>
</reference>
<dbReference type="InterPro" id="IPR003593">
    <property type="entry name" value="AAA+_ATPase"/>
</dbReference>
<dbReference type="FunFam" id="3.40.50.300:FF:000016">
    <property type="entry name" value="Oligopeptide ABC transporter ATP-binding component"/>
    <property type="match status" value="1"/>
</dbReference>
<organism evidence="9 10">
    <name type="scientific">Paenirhodobacter populi</name>
    <dbReference type="NCBI Taxonomy" id="2306993"/>
    <lineage>
        <taxon>Bacteria</taxon>
        <taxon>Pseudomonadati</taxon>
        <taxon>Pseudomonadota</taxon>
        <taxon>Alphaproteobacteria</taxon>
        <taxon>Rhodobacterales</taxon>
        <taxon>Rhodobacter group</taxon>
        <taxon>Paenirhodobacter</taxon>
    </lineage>
</organism>
<evidence type="ECO:0000256" key="3">
    <source>
        <dbReference type="ARBA" id="ARBA00022448"/>
    </source>
</evidence>
<dbReference type="AlphaFoldDB" id="A0A443JNL8"/>
<evidence type="ECO:0000256" key="7">
    <source>
        <dbReference type="ARBA" id="ARBA00023136"/>
    </source>
</evidence>
<sequence>MAAPILSITDLTVDLPRGGDRPHAVEGLSLEVAPGEIVCIVGESGSGKSITSFATMSLLPRSLKVSSGRILFEGRDILTLSESEHAKLRGHRMAMIFQEPMTALNPCYTVGDQIEEVFLSHTDMPKAERKAKTIALLEEVRMPDPPRIHASYPHQLSGGQRQRIVIAMALALNPSLLIADEPTTALDVTTQAQILAMFRDLRKTRGAGIMLVTHDFDVVAEVADKVVVMQKGRVVEQGTAEEVLNRPRHPYTRQLIDAVPRRQAEVTQDVSGRPVVLRVEGLEKIYRVPASFGRAAREVAALKPASFELREGETLGIVGESGSGKTTLVRAMLRLIDPSGGQVFVDGRDIASAQRSSLRSLRRDIQIVFQDPYGSLNPRRTIGDQLVEGPVNFGMSRSEAMKRARELVRIVRLEEEALSRYPNQFSGGQRQRLCIARALMVEPKILVADEAVSALDVSVQKEVLRLLAEIRDRMGLSMLFITHDLRVAAQVSDHVIVMSKGEIVERGPIAQVFNDPQHAYTRQLLAAMPGQGWEVPDISTLPPVSA</sequence>
<keyword evidence="6 9" id="KW-0067">ATP-binding</keyword>
<dbReference type="Gene3D" id="3.40.50.300">
    <property type="entry name" value="P-loop containing nucleotide triphosphate hydrolases"/>
    <property type="match status" value="2"/>
</dbReference>
<dbReference type="RefSeq" id="WP_128208297.1">
    <property type="nucleotide sequence ID" value="NZ_JBHRSO010000005.1"/>
</dbReference>